<sequence>MKYIKFKFGDGLYDLINVEKVKRFVIWENRIDVIYSDGDGCGYDINRYIYVRENADSNSSELINFDEVKGKLLKLCEE</sequence>
<evidence type="ECO:0000313" key="2">
    <source>
        <dbReference type="Proteomes" id="UP000229011"/>
    </source>
</evidence>
<reference evidence="1 2" key="1">
    <citation type="submission" date="2017-11" db="EMBL/GenBank/DDBJ databases">
        <title>Genome sequencing of Fusobacterium periodonticum KCOM 1259.</title>
        <authorList>
            <person name="Kook J.-K."/>
            <person name="Park S.-N."/>
            <person name="Lim Y.K."/>
        </authorList>
    </citation>
    <scope>NUCLEOTIDE SEQUENCE [LARGE SCALE GENOMIC DNA]</scope>
    <source>
        <strain evidence="1 2">KCOM 1259</strain>
    </source>
</reference>
<organism evidence="1 2">
    <name type="scientific">Fusobacterium pseudoperiodonticum</name>
    <dbReference type="NCBI Taxonomy" id="2663009"/>
    <lineage>
        <taxon>Bacteria</taxon>
        <taxon>Fusobacteriati</taxon>
        <taxon>Fusobacteriota</taxon>
        <taxon>Fusobacteriia</taxon>
        <taxon>Fusobacteriales</taxon>
        <taxon>Fusobacteriaceae</taxon>
        <taxon>Fusobacterium</taxon>
    </lineage>
</organism>
<name>A0A2G9EE33_9FUSO</name>
<protein>
    <submittedName>
        <fullName evidence="1">Uncharacterized protein</fullName>
    </submittedName>
</protein>
<dbReference type="RefSeq" id="WP_099957955.1">
    <property type="nucleotide sequence ID" value="NZ_PEQY01000001.1"/>
</dbReference>
<dbReference type="EMBL" id="PEQY01000001">
    <property type="protein sequence ID" value="PIM79186.1"/>
    <property type="molecule type" value="Genomic_DNA"/>
</dbReference>
<dbReference type="Proteomes" id="UP000229011">
    <property type="component" value="Unassembled WGS sequence"/>
</dbReference>
<evidence type="ECO:0000313" key="1">
    <source>
        <dbReference type="EMBL" id="PIM79186.1"/>
    </source>
</evidence>
<accession>A0A2G9EE33</accession>
<comment type="caution">
    <text evidence="1">The sequence shown here is derived from an EMBL/GenBank/DDBJ whole genome shotgun (WGS) entry which is preliminary data.</text>
</comment>
<dbReference type="GeneID" id="93327116"/>
<dbReference type="AlphaFoldDB" id="A0A2G9EE33"/>
<gene>
    <name evidence="1" type="ORF">CTM71_01345</name>
</gene>
<proteinExistence type="predicted"/>